<organism evidence="4 5">
    <name type="scientific">Linum trigynum</name>
    <dbReference type="NCBI Taxonomy" id="586398"/>
    <lineage>
        <taxon>Eukaryota</taxon>
        <taxon>Viridiplantae</taxon>
        <taxon>Streptophyta</taxon>
        <taxon>Embryophyta</taxon>
        <taxon>Tracheophyta</taxon>
        <taxon>Spermatophyta</taxon>
        <taxon>Magnoliopsida</taxon>
        <taxon>eudicotyledons</taxon>
        <taxon>Gunneridae</taxon>
        <taxon>Pentapetalae</taxon>
        <taxon>rosids</taxon>
        <taxon>fabids</taxon>
        <taxon>Malpighiales</taxon>
        <taxon>Linaceae</taxon>
        <taxon>Linum</taxon>
    </lineage>
</organism>
<dbReference type="PANTHER" id="PTHR11527">
    <property type="entry name" value="HEAT-SHOCK PROTEIN 20 FAMILY MEMBER"/>
    <property type="match status" value="1"/>
</dbReference>
<evidence type="ECO:0000256" key="2">
    <source>
        <dbReference type="SAM" id="SignalP"/>
    </source>
</evidence>
<protein>
    <recommendedName>
        <fullName evidence="3">SHSP domain-containing protein</fullName>
    </recommendedName>
</protein>
<keyword evidence="2" id="KW-0732">Signal</keyword>
<dbReference type="Gene3D" id="2.60.40.790">
    <property type="match status" value="1"/>
</dbReference>
<dbReference type="Pfam" id="PF00011">
    <property type="entry name" value="HSP20"/>
    <property type="match status" value="1"/>
</dbReference>
<dbReference type="SUPFAM" id="SSF49764">
    <property type="entry name" value="HSP20-like chaperones"/>
    <property type="match status" value="1"/>
</dbReference>
<accession>A0AAV2GTW4</accession>
<feature type="signal peptide" evidence="2">
    <location>
        <begin position="1"/>
        <end position="32"/>
    </location>
</feature>
<dbReference type="AlphaFoldDB" id="A0AAV2GTW4"/>
<dbReference type="EMBL" id="OZ034822">
    <property type="protein sequence ID" value="CAL1414139.1"/>
    <property type="molecule type" value="Genomic_DNA"/>
</dbReference>
<keyword evidence="5" id="KW-1185">Reference proteome</keyword>
<keyword evidence="1" id="KW-0346">Stress response</keyword>
<name>A0AAV2GTW4_9ROSI</name>
<reference evidence="4 5" key="1">
    <citation type="submission" date="2024-04" db="EMBL/GenBank/DDBJ databases">
        <authorList>
            <person name="Fracassetti M."/>
        </authorList>
    </citation>
    <scope>NUCLEOTIDE SEQUENCE [LARGE SCALE GENOMIC DNA]</scope>
</reference>
<dbReference type="InterPro" id="IPR008978">
    <property type="entry name" value="HSP20-like_chaperone"/>
</dbReference>
<evidence type="ECO:0000259" key="3">
    <source>
        <dbReference type="Pfam" id="PF00011"/>
    </source>
</evidence>
<sequence length="170" mass="19078">MMPSSSKYSPLPLLPFLLLLLLLCQLASISIAALPFTELNSVSDLWRDPFCATKHAPFVATCHARVDWKETPTGHVFSLDVPGIEGEELKIEVEENWVLRVRWREFWRLFSIPENADLNSAKAARIKNGEIIVTFAKMSPDKIEGPKSTVNNRGGRDLAAALNYKAEQEL</sequence>
<evidence type="ECO:0000313" key="4">
    <source>
        <dbReference type="EMBL" id="CAL1414139.1"/>
    </source>
</evidence>
<proteinExistence type="predicted"/>
<feature type="chain" id="PRO_5043427273" description="SHSP domain-containing protein" evidence="2">
    <location>
        <begin position="33"/>
        <end position="170"/>
    </location>
</feature>
<feature type="domain" description="SHSP" evidence="3">
    <location>
        <begin position="67"/>
        <end position="99"/>
    </location>
</feature>
<dbReference type="InterPro" id="IPR002068">
    <property type="entry name" value="A-crystallin/Hsp20_dom"/>
</dbReference>
<dbReference type="InterPro" id="IPR031107">
    <property type="entry name" value="Small_HSP"/>
</dbReference>
<evidence type="ECO:0000313" key="5">
    <source>
        <dbReference type="Proteomes" id="UP001497516"/>
    </source>
</evidence>
<evidence type="ECO:0000256" key="1">
    <source>
        <dbReference type="ARBA" id="ARBA00023016"/>
    </source>
</evidence>
<dbReference type="Proteomes" id="UP001497516">
    <property type="component" value="Chromosome 9"/>
</dbReference>
<gene>
    <name evidence="4" type="ORF">LTRI10_LOCUS53319</name>
</gene>